<evidence type="ECO:0000256" key="8">
    <source>
        <dbReference type="ARBA" id="ARBA00023125"/>
    </source>
</evidence>
<dbReference type="Gene3D" id="3.90.320.10">
    <property type="match status" value="1"/>
</dbReference>
<dbReference type="GO" id="GO:0006310">
    <property type="term" value="P:DNA recombination"/>
    <property type="evidence" value="ECO:0007669"/>
    <property type="project" value="TreeGrafter"/>
</dbReference>
<keyword evidence="2" id="KW-0547">Nucleotide-binding</keyword>
<evidence type="ECO:0000256" key="7">
    <source>
        <dbReference type="ARBA" id="ARBA00022840"/>
    </source>
</evidence>
<dbReference type="PANTHER" id="PTHR30591:SF1">
    <property type="entry name" value="RECBCD ENZYME SUBUNIT RECC"/>
    <property type="match status" value="1"/>
</dbReference>
<keyword evidence="3" id="KW-0227">DNA damage</keyword>
<dbReference type="OrthoDB" id="442932at2"/>
<reference evidence="13" key="1">
    <citation type="submission" date="2016-10" db="EMBL/GenBank/DDBJ databases">
        <authorList>
            <person name="Varghese N."/>
            <person name="Submissions S."/>
        </authorList>
    </citation>
    <scope>NUCLEOTIDE SEQUENCE [LARGE SCALE GENOMIC DNA]</scope>
    <source>
        <strain evidence="13">DSM 44526</strain>
    </source>
</reference>
<feature type="region of interest" description="Disordered" evidence="10">
    <location>
        <begin position="630"/>
        <end position="650"/>
    </location>
</feature>
<evidence type="ECO:0000256" key="4">
    <source>
        <dbReference type="ARBA" id="ARBA00022801"/>
    </source>
</evidence>
<accession>A0A1G7TM89</accession>
<evidence type="ECO:0000256" key="6">
    <source>
        <dbReference type="ARBA" id="ARBA00022839"/>
    </source>
</evidence>
<dbReference type="EMBL" id="FNCF01000003">
    <property type="protein sequence ID" value="SDG35779.1"/>
    <property type="molecule type" value="Genomic_DNA"/>
</dbReference>
<dbReference type="PANTHER" id="PTHR30591">
    <property type="entry name" value="RECBCD ENZYME SUBUNIT RECC"/>
    <property type="match status" value="1"/>
</dbReference>
<keyword evidence="1" id="KW-0540">Nuclease</keyword>
<feature type="compositionally biased region" description="Polar residues" evidence="10">
    <location>
        <begin position="636"/>
        <end position="650"/>
    </location>
</feature>
<evidence type="ECO:0000256" key="3">
    <source>
        <dbReference type="ARBA" id="ARBA00022763"/>
    </source>
</evidence>
<feature type="domain" description="PD-(D/E)XK endonuclease-like" evidence="11">
    <location>
        <begin position="713"/>
        <end position="988"/>
    </location>
</feature>
<dbReference type="GO" id="GO:0005524">
    <property type="term" value="F:ATP binding"/>
    <property type="evidence" value="ECO:0007669"/>
    <property type="project" value="UniProtKB-KW"/>
</dbReference>
<evidence type="ECO:0000313" key="13">
    <source>
        <dbReference type="Proteomes" id="UP000198863"/>
    </source>
</evidence>
<dbReference type="RefSeq" id="WP_091062868.1">
    <property type="nucleotide sequence ID" value="NZ_FNCF01000003.1"/>
</dbReference>
<keyword evidence="7" id="KW-0067">ATP-binding</keyword>
<dbReference type="GO" id="GO:0004386">
    <property type="term" value="F:helicase activity"/>
    <property type="evidence" value="ECO:0007669"/>
    <property type="project" value="UniProtKB-KW"/>
</dbReference>
<keyword evidence="8" id="KW-0238">DNA-binding</keyword>
<dbReference type="GO" id="GO:0006281">
    <property type="term" value="P:DNA repair"/>
    <property type="evidence" value="ECO:0007669"/>
    <property type="project" value="UniProtKB-KW"/>
</dbReference>
<dbReference type="GO" id="GO:0003677">
    <property type="term" value="F:DNA binding"/>
    <property type="evidence" value="ECO:0007669"/>
    <property type="project" value="UniProtKB-KW"/>
</dbReference>
<dbReference type="InterPro" id="IPR011604">
    <property type="entry name" value="PDDEXK-like_dom_sf"/>
</dbReference>
<evidence type="ECO:0000256" key="9">
    <source>
        <dbReference type="ARBA" id="ARBA00023204"/>
    </source>
</evidence>
<dbReference type="GO" id="GO:0004527">
    <property type="term" value="F:exonuclease activity"/>
    <property type="evidence" value="ECO:0007669"/>
    <property type="project" value="UniProtKB-KW"/>
</dbReference>
<dbReference type="Gene3D" id="3.40.50.300">
    <property type="entry name" value="P-loop containing nucleotide triphosphate hydrolases"/>
    <property type="match status" value="1"/>
</dbReference>
<organism evidence="12 13">
    <name type="scientific">Klenkia brasiliensis</name>
    <dbReference type="NCBI Taxonomy" id="333142"/>
    <lineage>
        <taxon>Bacteria</taxon>
        <taxon>Bacillati</taxon>
        <taxon>Actinomycetota</taxon>
        <taxon>Actinomycetes</taxon>
        <taxon>Geodermatophilales</taxon>
        <taxon>Geodermatophilaceae</taxon>
        <taxon>Klenkia</taxon>
    </lineage>
</organism>
<keyword evidence="9" id="KW-0234">DNA repair</keyword>
<protein>
    <submittedName>
        <fullName evidence="12">PD-(D/E)XK nuclease superfamily protein</fullName>
    </submittedName>
</protein>
<dbReference type="InterPro" id="IPR027417">
    <property type="entry name" value="P-loop_NTPase"/>
</dbReference>
<dbReference type="AlphaFoldDB" id="A0A1G7TM89"/>
<sequence length="1025" mass="110702">MTAYGQPALRELRDVVRELKAGDPMTPVTILMPNNLAGIVARRFLAHGLGDGHHGVAAIFPTTAKRLAEQLAAAALHPRRPSTGPVLAAAWRAALHHDAGVFSKVAKHPATVQALVRAGRELRDLDDTALDALAEVQPLGPDLVRMHRSVQASLASAWYDQHDLLVTAAAISRDHPERIAELGAVVLYLPQVLDQAEAAFVLALRGAGTVHTVAGLTGFPKADAAVHRSLARVGTSATTADAWPIATAVLTASDADDEVRCVVREVVQALSTTPAHRVAVLYTAQNPYARLLHEHLDAADIVVNGPGTRPVQERALARAVLELIDLAGDGPNRDVPRGDLFRVLATAPMHTAAGDPIPVSRWERLSRTAGVVHGTDWATRLSRYADDERGRLDAEQASDDLRPGMVARLTANIDNAEALRDFACSLRDRLAEGRTLRSWRLLSDWALRLLHDLIGEPETLTRLPDEEQHAAVATEAALRGVAVLDGLDGGEPSLTALRETVADQLEAALPRVGRFGDGVFVGPVSSAIGLDADRVFVLGLAESVFPGRLKEDPLLPERARDVAGGQLLGYRERLDAQHRHLLAAFSAAPEVTASFPRGDLRTKSQHLPSRWLLPTLRALTGNPKLAATEWEKHSSHWTTSPSFASSLTTTPAPASEQEWRTQTAHAGVDLDDDVAAAAAHLLRERSAPRFTRFDGDLSGVEGLPDHADGRRVVSPTALEKYAGCPHAYFVSRMLGVEQVEQPEDVVEASAADIGTLMHESFDALCREFAGRLPGHGAPWSAEQHERLVQICAEKGAELEKDGRAGHPRLWERTIARVTADLTAMLQADDVWRAEHRAAVIASELAFGMKGADPVAIPLPDGSMLLMRGAADKVDAAEDGRLFVTDIKSGSQRSFEAITKDPVAGGTKLQLPVYAHAARAQHGEDAEVQAAYWFVRRDKGRIEVPLSDEVEQIYAQTLQTIVTGIRRGLFPPKPPAEADFSWVQCHFCNPDGIGHSDARRRWEQSKDDPALRDLVDLIEPTTGAAP</sequence>
<dbReference type="Proteomes" id="UP000198863">
    <property type="component" value="Unassembled WGS sequence"/>
</dbReference>
<dbReference type="SUPFAM" id="SSF52540">
    <property type="entry name" value="P-loop containing nucleoside triphosphate hydrolases"/>
    <property type="match status" value="1"/>
</dbReference>
<keyword evidence="4" id="KW-0378">Hydrolase</keyword>
<proteinExistence type="predicted"/>
<evidence type="ECO:0000256" key="10">
    <source>
        <dbReference type="SAM" id="MobiDB-lite"/>
    </source>
</evidence>
<gene>
    <name evidence="12" type="ORF">SAMN05660324_2515</name>
</gene>
<name>A0A1G7TM89_9ACTN</name>
<evidence type="ECO:0000256" key="1">
    <source>
        <dbReference type="ARBA" id="ARBA00022722"/>
    </source>
</evidence>
<evidence type="ECO:0000256" key="2">
    <source>
        <dbReference type="ARBA" id="ARBA00022741"/>
    </source>
</evidence>
<keyword evidence="13" id="KW-1185">Reference proteome</keyword>
<keyword evidence="6" id="KW-0269">Exonuclease</keyword>
<evidence type="ECO:0000313" key="12">
    <source>
        <dbReference type="EMBL" id="SDG35779.1"/>
    </source>
</evidence>
<evidence type="ECO:0000256" key="5">
    <source>
        <dbReference type="ARBA" id="ARBA00022806"/>
    </source>
</evidence>
<evidence type="ECO:0000259" key="11">
    <source>
        <dbReference type="Pfam" id="PF12705"/>
    </source>
</evidence>
<dbReference type="Pfam" id="PF12705">
    <property type="entry name" value="PDDEXK_1"/>
    <property type="match status" value="1"/>
</dbReference>
<dbReference type="InterPro" id="IPR038726">
    <property type="entry name" value="PDDEXK_AddAB-type"/>
</dbReference>
<keyword evidence="5" id="KW-0347">Helicase</keyword>